<comment type="caution">
    <text evidence="1">The sequence shown here is derived from an EMBL/GenBank/DDBJ whole genome shotgun (WGS) entry which is preliminary data.</text>
</comment>
<proteinExistence type="predicted"/>
<accession>A0A4R6W6I4</accession>
<dbReference type="OrthoDB" id="6231665at2"/>
<dbReference type="Proteomes" id="UP000295292">
    <property type="component" value="Unassembled WGS sequence"/>
</dbReference>
<dbReference type="AlphaFoldDB" id="A0A4R6W6I4"/>
<reference evidence="1 2" key="1">
    <citation type="submission" date="2019-03" db="EMBL/GenBank/DDBJ databases">
        <title>Genomic Encyclopedia of Archaeal and Bacterial Type Strains, Phase II (KMG-II): from individual species to whole genera.</title>
        <authorList>
            <person name="Goeker M."/>
        </authorList>
    </citation>
    <scope>NUCLEOTIDE SEQUENCE [LARGE SCALE GENOMIC DNA]</scope>
    <source>
        <strain evidence="1 2">DSM 28353</strain>
    </source>
</reference>
<organism evidence="1 2">
    <name type="scientific">Sphingobacterium yanglingense</name>
    <dbReference type="NCBI Taxonomy" id="1437280"/>
    <lineage>
        <taxon>Bacteria</taxon>
        <taxon>Pseudomonadati</taxon>
        <taxon>Bacteroidota</taxon>
        <taxon>Sphingobacteriia</taxon>
        <taxon>Sphingobacteriales</taxon>
        <taxon>Sphingobacteriaceae</taxon>
        <taxon>Sphingobacterium</taxon>
    </lineage>
</organism>
<evidence type="ECO:0000313" key="1">
    <source>
        <dbReference type="EMBL" id="TDQ72268.1"/>
    </source>
</evidence>
<name>A0A4R6W6I4_9SPHI</name>
<protein>
    <recommendedName>
        <fullName evidence="3">PAS domain-containing protein</fullName>
    </recommendedName>
</protein>
<dbReference type="EMBL" id="SNYV01000020">
    <property type="protein sequence ID" value="TDQ72268.1"/>
    <property type="molecule type" value="Genomic_DNA"/>
</dbReference>
<keyword evidence="2" id="KW-1185">Reference proteome</keyword>
<sequence>MVRAFEYIQFFKSMRCPSVILKVTEHGFDIVNANDGYLALGALDLKDIQGKNFFSLYPINPYISDDDWFTCFESVLTQKTEVNLGVHKLVYPLNTETTFLDVRYYEIHHIPILDDREEVIYIIRTLSNVTQRVILEELYNDSQKSVQYGNWWVNTQHQTIELSSGVKDILEVPDSFKPDLQSTKRFYCSEEEVKSFYKAVNRAVIEKKMFKKLLRIVTAKGNKRWLLLIGQPDFVEGICIGVRGVAKDVSEKLAYMDKVENQHNSLKYIAFAQSHLVRAPLARILALVVHLKQRFNEGSIEPQLFDALNHSAQELDAVIHEIINKTVGEKRLIVDDKE</sequence>
<dbReference type="InterPro" id="IPR035965">
    <property type="entry name" value="PAS-like_dom_sf"/>
</dbReference>
<evidence type="ECO:0000313" key="2">
    <source>
        <dbReference type="Proteomes" id="UP000295292"/>
    </source>
</evidence>
<dbReference type="SUPFAM" id="SSF55785">
    <property type="entry name" value="PYP-like sensor domain (PAS domain)"/>
    <property type="match status" value="1"/>
</dbReference>
<gene>
    <name evidence="1" type="ORF">CLV99_4732</name>
</gene>
<dbReference type="RefSeq" id="WP_133586857.1">
    <property type="nucleotide sequence ID" value="NZ_SNYV01000020.1"/>
</dbReference>
<evidence type="ECO:0008006" key="3">
    <source>
        <dbReference type="Google" id="ProtNLM"/>
    </source>
</evidence>
<dbReference type="Gene3D" id="3.30.450.20">
    <property type="entry name" value="PAS domain"/>
    <property type="match status" value="2"/>
</dbReference>